<comment type="caution">
    <text evidence="1">The sequence shown here is derived from an EMBL/GenBank/DDBJ whole genome shotgun (WGS) entry which is preliminary data.</text>
</comment>
<dbReference type="EMBL" id="VSRR010088055">
    <property type="protein sequence ID" value="MPC91526.1"/>
    <property type="molecule type" value="Genomic_DNA"/>
</dbReference>
<evidence type="ECO:0000313" key="2">
    <source>
        <dbReference type="Proteomes" id="UP000324222"/>
    </source>
</evidence>
<dbReference type="Proteomes" id="UP000324222">
    <property type="component" value="Unassembled WGS sequence"/>
</dbReference>
<reference evidence="1 2" key="1">
    <citation type="submission" date="2019-05" db="EMBL/GenBank/DDBJ databases">
        <title>Another draft genome of Portunus trituberculatus and its Hox gene families provides insights of decapod evolution.</title>
        <authorList>
            <person name="Jeong J.-H."/>
            <person name="Song I."/>
            <person name="Kim S."/>
            <person name="Choi T."/>
            <person name="Kim D."/>
            <person name="Ryu S."/>
            <person name="Kim W."/>
        </authorList>
    </citation>
    <scope>NUCLEOTIDE SEQUENCE [LARGE SCALE GENOMIC DNA]</scope>
    <source>
        <tissue evidence="1">Muscle</tissue>
    </source>
</reference>
<gene>
    <name evidence="1" type="ORF">E2C01_086569</name>
</gene>
<proteinExistence type="predicted"/>
<name>A0A5B7JBT6_PORTR</name>
<keyword evidence="2" id="KW-1185">Reference proteome</keyword>
<sequence>MLLRQSDEVSTLQAYASLNHSVLHYTLKADKPKLSPLAWTRTQTQPNKLRNFVKCWRGGRST</sequence>
<evidence type="ECO:0000313" key="1">
    <source>
        <dbReference type="EMBL" id="MPC91526.1"/>
    </source>
</evidence>
<protein>
    <submittedName>
        <fullName evidence="1">Uncharacterized protein</fullName>
    </submittedName>
</protein>
<dbReference type="AlphaFoldDB" id="A0A5B7JBT6"/>
<accession>A0A5B7JBT6</accession>
<organism evidence="1 2">
    <name type="scientific">Portunus trituberculatus</name>
    <name type="common">Swimming crab</name>
    <name type="synonym">Neptunus trituberculatus</name>
    <dbReference type="NCBI Taxonomy" id="210409"/>
    <lineage>
        <taxon>Eukaryota</taxon>
        <taxon>Metazoa</taxon>
        <taxon>Ecdysozoa</taxon>
        <taxon>Arthropoda</taxon>
        <taxon>Crustacea</taxon>
        <taxon>Multicrustacea</taxon>
        <taxon>Malacostraca</taxon>
        <taxon>Eumalacostraca</taxon>
        <taxon>Eucarida</taxon>
        <taxon>Decapoda</taxon>
        <taxon>Pleocyemata</taxon>
        <taxon>Brachyura</taxon>
        <taxon>Eubrachyura</taxon>
        <taxon>Portunoidea</taxon>
        <taxon>Portunidae</taxon>
        <taxon>Portuninae</taxon>
        <taxon>Portunus</taxon>
    </lineage>
</organism>